<accession>J3PFP8</accession>
<dbReference type="PANTHER" id="PTHR31356">
    <property type="entry name" value="THYLAKOID LUMENAL 29 KDA PROTEIN, CHLOROPLASTIC-RELATED"/>
    <property type="match status" value="1"/>
</dbReference>
<dbReference type="EC" id="1.11.1.-" evidence="5"/>
<reference evidence="7" key="2">
    <citation type="submission" date="2010-07" db="EMBL/GenBank/DDBJ databases">
        <authorList>
            <consortium name="The Broad Institute Genome Sequencing Platform"/>
            <consortium name="Broad Institute Genome Sequencing Center for Infectious Disease"/>
            <person name="Ma L.-J."/>
            <person name="Dead R."/>
            <person name="Young S."/>
            <person name="Zeng Q."/>
            <person name="Koehrsen M."/>
            <person name="Alvarado L."/>
            <person name="Berlin A."/>
            <person name="Chapman S.B."/>
            <person name="Chen Z."/>
            <person name="Freedman E."/>
            <person name="Gellesch M."/>
            <person name="Goldberg J."/>
            <person name="Griggs A."/>
            <person name="Gujja S."/>
            <person name="Heilman E.R."/>
            <person name="Heiman D."/>
            <person name="Hepburn T."/>
            <person name="Howarth C."/>
            <person name="Jen D."/>
            <person name="Larson L."/>
            <person name="Mehta T."/>
            <person name="Neiman D."/>
            <person name="Pearson M."/>
            <person name="Roberts A."/>
            <person name="Saif S."/>
            <person name="Shea T."/>
            <person name="Shenoy N."/>
            <person name="Sisk P."/>
            <person name="Stolte C."/>
            <person name="Sykes S."/>
            <person name="Walk T."/>
            <person name="White J."/>
            <person name="Yandava C."/>
            <person name="Haas B."/>
            <person name="Nusbaum C."/>
            <person name="Birren B."/>
        </authorList>
    </citation>
    <scope>NUCLEOTIDE SEQUENCE</scope>
    <source>
        <strain evidence="7">R3-111a-1</strain>
    </source>
</reference>
<dbReference type="Gene3D" id="1.10.520.10">
    <property type="match status" value="1"/>
</dbReference>
<keyword evidence="5" id="KW-0732">Signal</keyword>
<dbReference type="HOGENOM" id="CLU_004824_4_0_1"/>
<keyword evidence="3 5" id="KW-0560">Oxidoreductase</keyword>
<sequence>MARESPRVSKLALLALAGVVGQVQGAYVWPSRHDVLEDMLAMQSGIRHAGFTDVIVPCGASGNQVGIQKSAEWVRTAFHDMATHDAAAGTGGLDASIMYEVSRSENEGDAFDHTLGDLAEFVTPETSASDLIALGLVASMASCGGLKIPYRTGRVDAVVAGPLGVPLHTDPLDKMVAAFDRMGFTRAEMIGLVACGHSIGQVHSVDFPDLVKGSPGPANVASFDRTPNAFDTSVVDEYLSGDGVNPLVFGANETTNSDARIFGADGNATMRALADPPTFSSTCTSLLGRMIDKVPSGVSLTEPLELQDIKPYVDKLQPDAGASTLLFQGSVRVRTTGRDAEALTVALDVADRAGGRSVVPTTRSRFRGGQSYGFFNEQFTWFDFSAQLPADAAIASFNIKVTDATDGGSTKTYDNNGHPGGYPVQSDLLFLDGDSCLNTNIVDGNMTMRVTAAVRTGGEGEKRSTPTPVVNMAHRVQQPGVTLPRLVMEKVRMRPLNATRGPYQLYETDISLEAKGWITSFTLALPRAAGDVVSALVKTNGLSTNC</sequence>
<evidence type="ECO:0000256" key="5">
    <source>
        <dbReference type="RuleBase" id="RU363051"/>
    </source>
</evidence>
<dbReference type="Proteomes" id="UP000006039">
    <property type="component" value="Unassembled WGS sequence"/>
</dbReference>
<dbReference type="EMBL" id="GL385402">
    <property type="protein sequence ID" value="EJT70150.1"/>
    <property type="molecule type" value="Genomic_DNA"/>
</dbReference>
<dbReference type="GO" id="GO:0000302">
    <property type="term" value="P:response to reactive oxygen species"/>
    <property type="evidence" value="ECO:0007669"/>
    <property type="project" value="TreeGrafter"/>
</dbReference>
<dbReference type="InterPro" id="IPR044831">
    <property type="entry name" value="Ccp1-like"/>
</dbReference>
<keyword evidence="2" id="KW-0479">Metal-binding</keyword>
<comment type="similarity">
    <text evidence="4">Belongs to the peroxidase family.</text>
</comment>
<dbReference type="PeroxiBase" id="11364">
    <property type="entry name" value="GgrAPx-CcP01"/>
</dbReference>
<dbReference type="OrthoDB" id="5985073at2759"/>
<evidence type="ECO:0000313" key="8">
    <source>
        <dbReference type="EnsemblFungi" id="EJT70150"/>
    </source>
</evidence>
<dbReference type="GO" id="GO:0042744">
    <property type="term" value="P:hydrogen peroxide catabolic process"/>
    <property type="evidence" value="ECO:0007669"/>
    <property type="project" value="TreeGrafter"/>
</dbReference>
<dbReference type="STRING" id="644352.J3PFP8"/>
<dbReference type="GeneID" id="20352781"/>
<dbReference type="SUPFAM" id="SSF48113">
    <property type="entry name" value="Heme-dependent peroxidases"/>
    <property type="match status" value="1"/>
</dbReference>
<evidence type="ECO:0000313" key="7">
    <source>
        <dbReference type="EMBL" id="EJT70150.1"/>
    </source>
</evidence>
<keyword evidence="2" id="KW-0349">Heme</keyword>
<proteinExistence type="inferred from homology"/>
<reference evidence="7" key="3">
    <citation type="submission" date="2010-09" db="EMBL/GenBank/DDBJ databases">
        <title>Annotation of Gaeumannomyces graminis var. tritici R3-111a-1.</title>
        <authorList>
            <consortium name="The Broad Institute Genome Sequencing Platform"/>
            <person name="Ma L.-J."/>
            <person name="Dead R."/>
            <person name="Young S.K."/>
            <person name="Zeng Q."/>
            <person name="Gargeya S."/>
            <person name="Fitzgerald M."/>
            <person name="Haas B."/>
            <person name="Abouelleil A."/>
            <person name="Alvarado L."/>
            <person name="Arachchi H.M."/>
            <person name="Berlin A."/>
            <person name="Brown A."/>
            <person name="Chapman S.B."/>
            <person name="Chen Z."/>
            <person name="Dunbar C."/>
            <person name="Freedman E."/>
            <person name="Gearin G."/>
            <person name="Gellesch M."/>
            <person name="Goldberg J."/>
            <person name="Griggs A."/>
            <person name="Gujja S."/>
            <person name="Heiman D."/>
            <person name="Howarth C."/>
            <person name="Larson L."/>
            <person name="Lui A."/>
            <person name="MacDonald P.J.P."/>
            <person name="Mehta T."/>
            <person name="Montmayeur A."/>
            <person name="Murphy C."/>
            <person name="Neiman D."/>
            <person name="Pearson M."/>
            <person name="Priest M."/>
            <person name="Roberts A."/>
            <person name="Saif S."/>
            <person name="Shea T."/>
            <person name="Shenoy N."/>
            <person name="Sisk P."/>
            <person name="Stolte C."/>
            <person name="Sykes S."/>
            <person name="Yandava C."/>
            <person name="Wortman J."/>
            <person name="Nusbaum C."/>
            <person name="Birren B."/>
        </authorList>
    </citation>
    <scope>NUCLEOTIDE SEQUENCE</scope>
    <source>
        <strain evidence="7">R3-111a-1</strain>
    </source>
</reference>
<evidence type="ECO:0000259" key="6">
    <source>
        <dbReference type="PROSITE" id="PS50873"/>
    </source>
</evidence>
<reference evidence="9" key="1">
    <citation type="submission" date="2010-07" db="EMBL/GenBank/DDBJ databases">
        <title>The genome sequence of Gaeumannomyces graminis var. tritici strain R3-111a-1.</title>
        <authorList>
            <consortium name="The Broad Institute Genome Sequencing Platform"/>
            <person name="Ma L.-J."/>
            <person name="Dead R."/>
            <person name="Young S."/>
            <person name="Zeng Q."/>
            <person name="Koehrsen M."/>
            <person name="Alvarado L."/>
            <person name="Berlin A."/>
            <person name="Chapman S.B."/>
            <person name="Chen Z."/>
            <person name="Freedman E."/>
            <person name="Gellesch M."/>
            <person name="Goldberg J."/>
            <person name="Griggs A."/>
            <person name="Gujja S."/>
            <person name="Heilman E.R."/>
            <person name="Heiman D."/>
            <person name="Hepburn T."/>
            <person name="Howarth C."/>
            <person name="Jen D."/>
            <person name="Larson L."/>
            <person name="Mehta T."/>
            <person name="Neiman D."/>
            <person name="Pearson M."/>
            <person name="Roberts A."/>
            <person name="Saif S."/>
            <person name="Shea T."/>
            <person name="Shenoy N."/>
            <person name="Sisk P."/>
            <person name="Stolte C."/>
            <person name="Sykes S."/>
            <person name="Walk T."/>
            <person name="White J."/>
            <person name="Yandava C."/>
            <person name="Haas B."/>
            <person name="Nusbaum C."/>
            <person name="Birren B."/>
        </authorList>
    </citation>
    <scope>NUCLEOTIDE SEQUENCE [LARGE SCALE GENOMIC DNA]</scope>
    <source>
        <strain evidence="9">R3-111a-1</strain>
    </source>
</reference>
<dbReference type="RefSeq" id="XP_009228484.1">
    <property type="nucleotide sequence ID" value="XM_009230220.1"/>
</dbReference>
<evidence type="ECO:0000256" key="2">
    <source>
        <dbReference type="ARBA" id="ARBA00022617"/>
    </source>
</evidence>
<name>J3PFP8_GAET3</name>
<dbReference type="GO" id="GO:0034599">
    <property type="term" value="P:cellular response to oxidative stress"/>
    <property type="evidence" value="ECO:0007669"/>
    <property type="project" value="InterPro"/>
</dbReference>
<dbReference type="InterPro" id="IPR010255">
    <property type="entry name" value="Haem_peroxidase_sf"/>
</dbReference>
<gene>
    <name evidence="8" type="primary">20352781</name>
    <name evidence="7" type="ORF">GGTG_12323</name>
</gene>
<dbReference type="Gene3D" id="1.10.420.10">
    <property type="entry name" value="Peroxidase, domain 2"/>
    <property type="match status" value="1"/>
</dbReference>
<dbReference type="GO" id="GO:0046872">
    <property type="term" value="F:metal ion binding"/>
    <property type="evidence" value="ECO:0007669"/>
    <property type="project" value="UniProtKB-UniRule"/>
</dbReference>
<evidence type="ECO:0000256" key="3">
    <source>
        <dbReference type="ARBA" id="ARBA00023002"/>
    </source>
</evidence>
<keyword evidence="1 5" id="KW-0575">Peroxidase</keyword>
<dbReference type="PROSITE" id="PS50873">
    <property type="entry name" value="PEROXIDASE_4"/>
    <property type="match status" value="1"/>
</dbReference>
<dbReference type="Pfam" id="PF00141">
    <property type="entry name" value="peroxidase"/>
    <property type="match status" value="1"/>
</dbReference>
<feature type="chain" id="PRO_5015019906" description="Peroxidase" evidence="5">
    <location>
        <begin position="26"/>
        <end position="546"/>
    </location>
</feature>
<feature type="domain" description="Plant heme peroxidase family profile" evidence="6">
    <location>
        <begin position="127"/>
        <end position="244"/>
    </location>
</feature>
<evidence type="ECO:0000256" key="1">
    <source>
        <dbReference type="ARBA" id="ARBA00022559"/>
    </source>
</evidence>
<dbReference type="PRINTS" id="PR00458">
    <property type="entry name" value="PEROXIDASE"/>
</dbReference>
<evidence type="ECO:0000256" key="4">
    <source>
        <dbReference type="RuleBase" id="RU004241"/>
    </source>
</evidence>
<dbReference type="AlphaFoldDB" id="J3PFP8"/>
<dbReference type="GO" id="GO:0004601">
    <property type="term" value="F:peroxidase activity"/>
    <property type="evidence" value="ECO:0007669"/>
    <property type="project" value="UniProtKB-KW"/>
</dbReference>
<keyword evidence="2" id="KW-0408">Iron</keyword>
<dbReference type="VEuPathDB" id="FungiDB:GGTG_12323"/>
<dbReference type="InterPro" id="IPR002016">
    <property type="entry name" value="Haem_peroxidase"/>
</dbReference>
<evidence type="ECO:0000313" key="9">
    <source>
        <dbReference type="Proteomes" id="UP000006039"/>
    </source>
</evidence>
<protein>
    <recommendedName>
        <fullName evidence="5">Peroxidase</fullName>
        <ecNumber evidence="5">1.11.1.-</ecNumber>
    </recommendedName>
</protein>
<reference evidence="8" key="4">
    <citation type="journal article" date="2015" name="G3 (Bethesda)">
        <title>Genome sequences of three phytopathogenic species of the Magnaporthaceae family of fungi.</title>
        <authorList>
            <person name="Okagaki L.H."/>
            <person name="Nunes C.C."/>
            <person name="Sailsbery J."/>
            <person name="Clay B."/>
            <person name="Brown D."/>
            <person name="John T."/>
            <person name="Oh Y."/>
            <person name="Young N."/>
            <person name="Fitzgerald M."/>
            <person name="Haas B.J."/>
            <person name="Zeng Q."/>
            <person name="Young S."/>
            <person name="Adiconis X."/>
            <person name="Fan L."/>
            <person name="Levin J.Z."/>
            <person name="Mitchell T.K."/>
            <person name="Okubara P.A."/>
            <person name="Farman M.L."/>
            <person name="Kohn L.M."/>
            <person name="Birren B."/>
            <person name="Ma L.-J."/>
            <person name="Dean R.A."/>
        </authorList>
    </citation>
    <scope>NUCLEOTIDE SEQUENCE</scope>
    <source>
        <strain evidence="8">R3-111a-1</strain>
    </source>
</reference>
<dbReference type="GO" id="GO:0020037">
    <property type="term" value="F:heme binding"/>
    <property type="evidence" value="ECO:0007669"/>
    <property type="project" value="UniProtKB-UniRule"/>
</dbReference>
<dbReference type="EnsemblFungi" id="EJT70150">
    <property type="protein sequence ID" value="EJT70150"/>
    <property type="gene ID" value="GGTG_12323"/>
</dbReference>
<organism evidence="7">
    <name type="scientific">Gaeumannomyces tritici (strain R3-111a-1)</name>
    <name type="common">Wheat and barley take-all root rot fungus</name>
    <name type="synonym">Gaeumannomyces graminis var. tritici</name>
    <dbReference type="NCBI Taxonomy" id="644352"/>
    <lineage>
        <taxon>Eukaryota</taxon>
        <taxon>Fungi</taxon>
        <taxon>Dikarya</taxon>
        <taxon>Ascomycota</taxon>
        <taxon>Pezizomycotina</taxon>
        <taxon>Sordariomycetes</taxon>
        <taxon>Sordariomycetidae</taxon>
        <taxon>Magnaporthales</taxon>
        <taxon>Magnaporthaceae</taxon>
        <taxon>Gaeumannomyces</taxon>
    </lineage>
</organism>
<reference evidence="8" key="5">
    <citation type="submission" date="2018-04" db="UniProtKB">
        <authorList>
            <consortium name="EnsemblFungi"/>
        </authorList>
    </citation>
    <scope>IDENTIFICATION</scope>
    <source>
        <strain evidence="8">R3-111a-1</strain>
    </source>
</reference>
<dbReference type="PANTHER" id="PTHR31356:SF53">
    <property type="entry name" value="HEME PEROXIDASE"/>
    <property type="match status" value="1"/>
</dbReference>
<feature type="signal peptide" evidence="5">
    <location>
        <begin position="1"/>
        <end position="25"/>
    </location>
</feature>
<keyword evidence="9" id="KW-1185">Reference proteome</keyword>
<dbReference type="eggNOG" id="KOG4157">
    <property type="taxonomic scope" value="Eukaryota"/>
</dbReference>